<accession>A0A1H4RA72</accession>
<evidence type="ECO:0000313" key="1">
    <source>
        <dbReference type="EMBL" id="SEC28792.1"/>
    </source>
</evidence>
<gene>
    <name evidence="1" type="ORF">SAMN04490356_3576</name>
</gene>
<dbReference type="InterPro" id="IPR027417">
    <property type="entry name" value="P-loop_NTPase"/>
</dbReference>
<dbReference type="InterPro" id="IPR011990">
    <property type="entry name" value="TPR-like_helical_dom_sf"/>
</dbReference>
<dbReference type="AlphaFoldDB" id="A0A1H4RA72"/>
<dbReference type="PANTHER" id="PTHR47691">
    <property type="entry name" value="REGULATOR-RELATED"/>
    <property type="match status" value="1"/>
</dbReference>
<name>A0A1H4RA72_STRMJ</name>
<reference evidence="2" key="1">
    <citation type="submission" date="2016-10" db="EMBL/GenBank/DDBJ databases">
        <authorList>
            <person name="Varghese N."/>
            <person name="Submissions S."/>
        </authorList>
    </citation>
    <scope>NUCLEOTIDE SEQUENCE [LARGE SCALE GENOMIC DNA]</scope>
    <source>
        <strain evidence="2">DSM 40318</strain>
    </source>
</reference>
<dbReference type="Gene3D" id="1.25.40.10">
    <property type="entry name" value="Tetratricopeptide repeat domain"/>
    <property type="match status" value="1"/>
</dbReference>
<dbReference type="GO" id="GO:0043531">
    <property type="term" value="F:ADP binding"/>
    <property type="evidence" value="ECO:0007669"/>
    <property type="project" value="InterPro"/>
</dbReference>
<keyword evidence="2" id="KW-1185">Reference proteome</keyword>
<dbReference type="Gene3D" id="3.40.50.300">
    <property type="entry name" value="P-loop containing nucleotide triphosphate hydrolases"/>
    <property type="match status" value="1"/>
</dbReference>
<dbReference type="RefSeq" id="WP_093463365.1">
    <property type="nucleotide sequence ID" value="NZ_FNST01000002.1"/>
</dbReference>
<dbReference type="SUPFAM" id="SSF52540">
    <property type="entry name" value="P-loop containing nucleoside triphosphate hydrolases"/>
    <property type="match status" value="1"/>
</dbReference>
<protein>
    <submittedName>
        <fullName evidence="1">AAA ATPase domain-containing protein</fullName>
    </submittedName>
</protein>
<proteinExistence type="predicted"/>
<organism evidence="1 2">
    <name type="scientific">Streptomyces melanosporofaciens</name>
    <dbReference type="NCBI Taxonomy" id="67327"/>
    <lineage>
        <taxon>Bacteria</taxon>
        <taxon>Bacillati</taxon>
        <taxon>Actinomycetota</taxon>
        <taxon>Actinomycetes</taxon>
        <taxon>Kitasatosporales</taxon>
        <taxon>Streptomycetaceae</taxon>
        <taxon>Streptomyces</taxon>
        <taxon>Streptomyces violaceusniger group</taxon>
    </lineage>
</organism>
<evidence type="ECO:0000313" key="2">
    <source>
        <dbReference type="Proteomes" id="UP000198609"/>
    </source>
</evidence>
<dbReference type="SUPFAM" id="SSF48452">
    <property type="entry name" value="TPR-like"/>
    <property type="match status" value="1"/>
</dbReference>
<dbReference type="EMBL" id="FNST01000002">
    <property type="protein sequence ID" value="SEC28792.1"/>
    <property type="molecule type" value="Genomic_DNA"/>
</dbReference>
<dbReference type="Proteomes" id="UP000198609">
    <property type="component" value="Unassembled WGS sequence"/>
</dbReference>
<sequence>MSQAHGDAHENLIGGQARIFGPAVQARDVHGGIHVHTGAAAAVPPPRQLLPVPAHFTGRGDDLTALDGLMTGRGPGGPARSLIVVSGPAGIGKTTLVCSWLHSLAPDFPDGQLYADLRGHSTEGPASPGEILSQFLRALGAGSVPADMAEKASLWRSWTADARIAVVLDNAFTAAQVRPLLHAGPGGLTVVTSRRRLTGLRMDGAAMHQLKALEPAAGAELLSRAIGDDRVANEPHAARQVVALCAGLPLAVCLASARLASRPRQSVKTLADALTRDTERLAALQVEGETTVSNALDASYAVLTEGAALLYRRLGPLPLRTFDARSAAAACAASLAWAESRLDELVEANLMEDIGPGICRHHDLVRVHAHGRAIAEESATTRAEALRRVCDWYLETATEAEKLITPAQFTLDRDVAHPSGLPIPFTDDPGALAWLDAHRMNLMAVVRAAAVSEWHAMTWQLVDAMWPVFLRLRYYDLWIEAHEIGLEAARRDRNAEAERQMLNSGAIGLSAAGRVDDAAEWYEESRRAAREAGDVRDEGQALLGLGGCHREAGRMVAAVEYLHQAITLWEACGYPRGVDLARIVLGEIALVQDDTGRAVEYFTHARAGLLAVNDPHDAARALVFLGRARARAGEHVVGVSAMEEALTVFTSSGAAHWQARTLEMLGDSARERGEETAARNFRARALALFEVTSPSDARRLRESPSGT</sequence>
<dbReference type="PRINTS" id="PR00364">
    <property type="entry name" value="DISEASERSIST"/>
</dbReference>
<dbReference type="PANTHER" id="PTHR47691:SF3">
    <property type="entry name" value="HTH-TYPE TRANSCRIPTIONAL REGULATOR RV0890C-RELATED"/>
    <property type="match status" value="1"/>
</dbReference>